<reference evidence="1 2" key="1">
    <citation type="journal article" date="2015" name="Nature">
        <title>rRNA introns, odd ribosomes, and small enigmatic genomes across a large radiation of phyla.</title>
        <authorList>
            <person name="Brown C.T."/>
            <person name="Hug L.A."/>
            <person name="Thomas B.C."/>
            <person name="Sharon I."/>
            <person name="Castelle C.J."/>
            <person name="Singh A."/>
            <person name="Wilkins M.J."/>
            <person name="Williams K.H."/>
            <person name="Banfield J.F."/>
        </authorList>
    </citation>
    <scope>NUCLEOTIDE SEQUENCE [LARGE SCALE GENOMIC DNA]</scope>
</reference>
<evidence type="ECO:0000313" key="2">
    <source>
        <dbReference type="Proteomes" id="UP000034022"/>
    </source>
</evidence>
<organism evidence="1 2">
    <name type="scientific">Candidatus Falkowbacteria bacterium GW2011_GWE1_38_31</name>
    <dbReference type="NCBI Taxonomy" id="1618638"/>
    <lineage>
        <taxon>Bacteria</taxon>
        <taxon>Candidatus Falkowiibacteriota</taxon>
    </lineage>
</organism>
<proteinExistence type="predicted"/>
<dbReference type="EMBL" id="LBUU01000001">
    <property type="protein sequence ID" value="KKQ71101.1"/>
    <property type="molecule type" value="Genomic_DNA"/>
</dbReference>
<dbReference type="Proteomes" id="UP000034022">
    <property type="component" value="Unassembled WGS sequence"/>
</dbReference>
<evidence type="ECO:0000313" key="1">
    <source>
        <dbReference type="EMBL" id="KKQ71101.1"/>
    </source>
</evidence>
<gene>
    <name evidence="1" type="ORF">US91_C0001G0028</name>
</gene>
<comment type="caution">
    <text evidence="1">The sequence shown here is derived from an EMBL/GenBank/DDBJ whole genome shotgun (WGS) entry which is preliminary data.</text>
</comment>
<sequence length="376" mass="43657">MNDTDVISFSHAPGQDYHAHYFEHLESVLRLVLEVFVCASKDRKRSFEANALQSFCRNFLNTVEVMRLKYTYNPSDQLSIDIANSGFPSFVNFDSIELDLRTRDSRLAKLPPADTLKSAILDRLLISKADPRDILWRLSERVYLENLKARDLFFSFKFGKLQKNNENDEKRNYSITWSCFDEPTNRPIVYLMNFDQDKGEALLEDEDVNFYALIETLKRQSTGNRGLLYVATGIDEAISEIHPKLLKRIQIGPICSLDYSKNPADLYKLLQENGENHEPIVFFDDEIIMSIEQKRSGKLLSLGKIREVFLVPEIDLECYTKKVSQIHHYLILPHRIHQLLDFTGMHNAYSNHTIIPYIGKEKGEVYAENCRKLFTN</sequence>
<name>A0A0G0N1W3_9BACT</name>
<protein>
    <submittedName>
        <fullName evidence="1">Uncharacterized protein</fullName>
    </submittedName>
</protein>
<accession>A0A0G0N1W3</accession>
<dbReference type="AlphaFoldDB" id="A0A0G0N1W3"/>